<feature type="domain" description="DUF1206" evidence="2">
    <location>
        <begin position="179"/>
        <end position="245"/>
    </location>
</feature>
<accession>A0A8J7RLV6</accession>
<dbReference type="RefSeq" id="WP_209336804.1">
    <property type="nucleotide sequence ID" value="NZ_JAGIYY010000009.1"/>
</dbReference>
<keyword evidence="1" id="KW-1133">Transmembrane helix</keyword>
<feature type="transmembrane region" description="Helical" evidence="1">
    <location>
        <begin position="88"/>
        <end position="108"/>
    </location>
</feature>
<proteinExistence type="predicted"/>
<protein>
    <submittedName>
        <fullName evidence="3">DUF1206 domain-containing protein</fullName>
    </submittedName>
</protein>
<keyword evidence="4" id="KW-1185">Reference proteome</keyword>
<dbReference type="Proteomes" id="UP000666240">
    <property type="component" value="Unassembled WGS sequence"/>
</dbReference>
<feature type="domain" description="DUF1206" evidence="2">
    <location>
        <begin position="88"/>
        <end position="156"/>
    </location>
</feature>
<evidence type="ECO:0000259" key="2">
    <source>
        <dbReference type="Pfam" id="PF06724"/>
    </source>
</evidence>
<keyword evidence="1" id="KW-0812">Transmembrane</keyword>
<sequence length="250" mass="26386">MAKAGYAARGLVYLVIGWLTFLSGIRGHESQAADSKGAVQTLMGSGPGSAIAVILILGLLSYALWRLIQATLDPDDHGTSAKGAAIRAGLFASGITYIGLTAYTFSLWRGSASQSEGAGAFSQWVTSIIGGQVAAYLLALILAGVAIAHFIKAWRRGYEKYMELDEETKKVIAPVAMTGLIARGAIFLVLAILLFYGGTLAGGQPGTDDALSFIRDLPAGRILLILTALGLLAFALYSFAEARWRRVEVT</sequence>
<keyword evidence="1" id="KW-0472">Membrane</keyword>
<evidence type="ECO:0000313" key="3">
    <source>
        <dbReference type="EMBL" id="MBP0440771.1"/>
    </source>
</evidence>
<dbReference type="InterPro" id="IPR009597">
    <property type="entry name" value="DUF1206"/>
</dbReference>
<feature type="transmembrane region" description="Helical" evidence="1">
    <location>
        <begin position="171"/>
        <end position="198"/>
    </location>
</feature>
<dbReference type="EMBL" id="JAGIYY010000009">
    <property type="protein sequence ID" value="MBP0440771.1"/>
    <property type="molecule type" value="Genomic_DNA"/>
</dbReference>
<comment type="caution">
    <text evidence="3">The sequence shown here is derived from an EMBL/GenBank/DDBJ whole genome shotgun (WGS) entry which is preliminary data.</text>
</comment>
<organism evidence="3 4">
    <name type="scientific">Tianweitania sediminis</name>
    <dbReference type="NCBI Taxonomy" id="1502156"/>
    <lineage>
        <taxon>Bacteria</taxon>
        <taxon>Pseudomonadati</taxon>
        <taxon>Pseudomonadota</taxon>
        <taxon>Alphaproteobacteria</taxon>
        <taxon>Hyphomicrobiales</taxon>
        <taxon>Phyllobacteriaceae</taxon>
        <taxon>Tianweitania</taxon>
    </lineage>
</organism>
<evidence type="ECO:0000313" key="4">
    <source>
        <dbReference type="Proteomes" id="UP000666240"/>
    </source>
</evidence>
<name>A0A8J7RLV6_9HYPH</name>
<evidence type="ECO:0000256" key="1">
    <source>
        <dbReference type="SAM" id="Phobius"/>
    </source>
</evidence>
<feature type="domain" description="DUF1206" evidence="2">
    <location>
        <begin position="4"/>
        <end position="71"/>
    </location>
</feature>
<gene>
    <name evidence="3" type="ORF">J5Y06_19150</name>
</gene>
<feature type="transmembrane region" description="Helical" evidence="1">
    <location>
        <begin position="128"/>
        <end position="151"/>
    </location>
</feature>
<dbReference type="AlphaFoldDB" id="A0A8J7RLV6"/>
<feature type="transmembrane region" description="Helical" evidence="1">
    <location>
        <begin position="48"/>
        <end position="68"/>
    </location>
</feature>
<dbReference type="Pfam" id="PF06724">
    <property type="entry name" value="DUF1206"/>
    <property type="match status" value="3"/>
</dbReference>
<reference evidence="3" key="1">
    <citation type="submission" date="2021-03" db="EMBL/GenBank/DDBJ databases">
        <title>Genome sequencing and assembly of Tianweitania sediminis.</title>
        <authorList>
            <person name="Chhetri G."/>
        </authorList>
    </citation>
    <scope>NUCLEOTIDE SEQUENCE</scope>
    <source>
        <strain evidence="3">Z8</strain>
    </source>
</reference>
<feature type="transmembrane region" description="Helical" evidence="1">
    <location>
        <begin position="218"/>
        <end position="240"/>
    </location>
</feature>